<keyword evidence="5" id="KW-1185">Reference proteome</keyword>
<gene>
    <name evidence="4" type="primary">IQSEC2_2</name>
    <name evidence="4" type="ORF">XENOCAPTIV_021865</name>
</gene>
<evidence type="ECO:0000256" key="1">
    <source>
        <dbReference type="ARBA" id="ARBA00004496"/>
    </source>
</evidence>
<dbReference type="Gene3D" id="2.30.29.30">
    <property type="entry name" value="Pleckstrin-homology domain (PH domain)/Phosphotyrosine-binding domain (PTB)"/>
    <property type="match status" value="1"/>
</dbReference>
<dbReference type="EMBL" id="JAHRIN010046830">
    <property type="protein sequence ID" value="MEQ2207960.1"/>
    <property type="molecule type" value="Genomic_DNA"/>
</dbReference>
<proteinExistence type="predicted"/>
<reference evidence="4 5" key="1">
    <citation type="submission" date="2021-06" db="EMBL/GenBank/DDBJ databases">
        <authorList>
            <person name="Palmer J.M."/>
        </authorList>
    </citation>
    <scope>NUCLEOTIDE SEQUENCE [LARGE SCALE GENOMIC DNA]</scope>
    <source>
        <strain evidence="4 5">XC_2019</strain>
        <tissue evidence="4">Muscle</tissue>
    </source>
</reference>
<name>A0ABV0RII1_9TELE</name>
<dbReference type="Pfam" id="PF16453">
    <property type="entry name" value="IQ_SEC7_PH"/>
    <property type="match status" value="1"/>
</dbReference>
<accession>A0ABV0RII1</accession>
<organism evidence="4 5">
    <name type="scientific">Xenoophorus captivus</name>
    <dbReference type="NCBI Taxonomy" id="1517983"/>
    <lineage>
        <taxon>Eukaryota</taxon>
        <taxon>Metazoa</taxon>
        <taxon>Chordata</taxon>
        <taxon>Craniata</taxon>
        <taxon>Vertebrata</taxon>
        <taxon>Euteleostomi</taxon>
        <taxon>Actinopterygii</taxon>
        <taxon>Neopterygii</taxon>
        <taxon>Teleostei</taxon>
        <taxon>Neoteleostei</taxon>
        <taxon>Acanthomorphata</taxon>
        <taxon>Ovalentaria</taxon>
        <taxon>Atherinomorphae</taxon>
        <taxon>Cyprinodontiformes</taxon>
        <taxon>Goodeidae</taxon>
        <taxon>Xenoophorus</taxon>
    </lineage>
</organism>
<comment type="subcellular location">
    <subcellularLocation>
        <location evidence="1">Cytoplasm</location>
    </subcellularLocation>
</comment>
<dbReference type="PANTHER" id="PTHR10663">
    <property type="entry name" value="GUANYL-NUCLEOTIDE EXCHANGE FACTOR"/>
    <property type="match status" value="1"/>
</dbReference>
<evidence type="ECO:0000256" key="2">
    <source>
        <dbReference type="ARBA" id="ARBA00022490"/>
    </source>
</evidence>
<dbReference type="InterPro" id="IPR033742">
    <property type="entry name" value="IQSEC_PH"/>
</dbReference>
<evidence type="ECO:0000259" key="3">
    <source>
        <dbReference type="Pfam" id="PF16453"/>
    </source>
</evidence>
<evidence type="ECO:0000313" key="5">
    <source>
        <dbReference type="Proteomes" id="UP001434883"/>
    </source>
</evidence>
<comment type="caution">
    <text evidence="4">The sequence shown here is derived from an EMBL/GenBank/DDBJ whole genome shotgun (WGS) entry which is preliminary data.</text>
</comment>
<evidence type="ECO:0000313" key="4">
    <source>
        <dbReference type="EMBL" id="MEQ2207960.1"/>
    </source>
</evidence>
<dbReference type="Proteomes" id="UP001434883">
    <property type="component" value="Unassembled WGS sequence"/>
</dbReference>
<feature type="domain" description="IQ motif and SEC7" evidence="3">
    <location>
        <begin position="44"/>
        <end position="121"/>
    </location>
</feature>
<dbReference type="InterPro" id="IPR011993">
    <property type="entry name" value="PH-like_dom_sf"/>
</dbReference>
<protein>
    <submittedName>
        <fullName evidence="4">IQ motif and S7 domain-containing protein 2</fullName>
    </submittedName>
</protein>
<keyword evidence="2" id="KW-0963">Cytoplasm</keyword>
<feature type="non-terminal residue" evidence="4">
    <location>
        <position position="1"/>
    </location>
</feature>
<sequence>VDNGQDIPRDLLVAIYGRIQKWELRTNDDHVSQVQAVERMVVGKKPVLSLPHRRLVCCCQLFEVPDPNRAQRSGVHQREVFLFNDLLMVTKIFQKKKTSVTYSFRQSFPLLDMQVHTFQNTCTYRSVFSICSLHLTQLLSDSVFTFLYSFFSIFTRQSPG</sequence>
<dbReference type="SUPFAM" id="SSF50729">
    <property type="entry name" value="PH domain-like"/>
    <property type="match status" value="1"/>
</dbReference>
<dbReference type="PANTHER" id="PTHR10663:SF314">
    <property type="entry name" value="IQ MOTIF AND SEC7 DOMAIN-CONTAINING PROTEIN 2"/>
    <property type="match status" value="1"/>
</dbReference>